<organism evidence="5">
    <name type="scientific">Staphylococcus aureus</name>
    <dbReference type="NCBI Taxonomy" id="1280"/>
    <lineage>
        <taxon>Bacteria</taxon>
        <taxon>Bacillati</taxon>
        <taxon>Bacillota</taxon>
        <taxon>Bacilli</taxon>
        <taxon>Bacillales</taxon>
        <taxon>Staphylococcaceae</taxon>
        <taxon>Staphylococcus</taxon>
    </lineage>
</organism>
<feature type="region of interest" description="Disordered" evidence="2">
    <location>
        <begin position="48"/>
        <end position="70"/>
    </location>
</feature>
<protein>
    <recommendedName>
        <fullName evidence="6">YSIRK-type signal peptide-containing protein</fullName>
    </recommendedName>
</protein>
<feature type="compositionally biased region" description="Polar residues" evidence="2">
    <location>
        <begin position="486"/>
        <end position="498"/>
    </location>
</feature>
<evidence type="ECO:0000256" key="1">
    <source>
        <dbReference type="ARBA" id="ARBA00022729"/>
    </source>
</evidence>
<evidence type="ECO:0000259" key="3">
    <source>
        <dbReference type="Pfam" id="PF04650"/>
    </source>
</evidence>
<dbReference type="NCBIfam" id="TIGR01168">
    <property type="entry name" value="YSIRK_signal"/>
    <property type="match status" value="1"/>
</dbReference>
<dbReference type="InterPro" id="IPR038544">
    <property type="entry name" value="ACP_N_sf"/>
</dbReference>
<keyword evidence="1" id="KW-0732">Signal</keyword>
<dbReference type="Pfam" id="PF17936">
    <property type="entry name" value="Big_6"/>
    <property type="match status" value="1"/>
</dbReference>
<dbReference type="InterPro" id="IPR013783">
    <property type="entry name" value="Ig-like_fold"/>
</dbReference>
<evidence type="ECO:0000256" key="2">
    <source>
        <dbReference type="SAM" id="MobiDB-lite"/>
    </source>
</evidence>
<dbReference type="Gene3D" id="2.60.40.10">
    <property type="entry name" value="Immunoglobulins"/>
    <property type="match status" value="1"/>
</dbReference>
<evidence type="ECO:0000313" key="5">
    <source>
        <dbReference type="EMBL" id="ACZ66154.1"/>
    </source>
</evidence>
<dbReference type="Pfam" id="PF04650">
    <property type="entry name" value="YSIRK_signal"/>
    <property type="match status" value="1"/>
</dbReference>
<reference evidence="5" key="2">
    <citation type="submission" date="2009-12" db="EMBL/GenBank/DDBJ databases">
        <authorList>
            <person name="Summers A.O."/>
            <person name="Shearer J."/>
            <person name="Wireman J."/>
        </authorList>
    </citation>
    <scope>NUCLEOTIDE SEQUENCE</scope>
    <source>
        <strain evidence="5">K102N</strain>
        <plasmid evidence="5">pWBG762</plasmid>
    </source>
</reference>
<dbReference type="InterPro" id="IPR041498">
    <property type="entry name" value="Big_6"/>
</dbReference>
<feature type="compositionally biased region" description="Basic and acidic residues" evidence="2">
    <location>
        <begin position="471"/>
        <end position="485"/>
    </location>
</feature>
<feature type="region of interest" description="Disordered" evidence="2">
    <location>
        <begin position="409"/>
        <end position="500"/>
    </location>
</feature>
<feature type="compositionally biased region" description="Basic and acidic residues" evidence="2">
    <location>
        <begin position="58"/>
        <end position="67"/>
    </location>
</feature>
<dbReference type="Gene3D" id="2.60.500.10">
    <property type="entry name" value="Surface Active Protein domain"/>
    <property type="match status" value="1"/>
</dbReference>
<proteinExistence type="predicted"/>
<feature type="domain" description="YSIRK Gram-positive signal peptide" evidence="3">
    <location>
        <begin position="11"/>
        <end position="33"/>
    </location>
</feature>
<evidence type="ECO:0008006" key="6">
    <source>
        <dbReference type="Google" id="ProtNLM"/>
    </source>
</evidence>
<reference evidence="5" key="1">
    <citation type="submission" date="2009-08" db="EMBL/GenBank/DDBJ databases">
        <authorList>
            <person name="Gill J."/>
            <person name="Borman J."/>
            <person name="Shetty J."/>
            <person name="Hostetler J."/>
            <person name="Durkin S."/>
            <person name="Montgomery B."/>
        </authorList>
    </citation>
    <scope>NUCLEOTIDE SEQUENCE</scope>
    <source>
        <strain evidence="5">K102N</strain>
        <plasmid evidence="5">pWBG762</plasmid>
    </source>
</reference>
<feature type="domain" description="Bacterial Ig" evidence="4">
    <location>
        <begin position="416"/>
        <end position="492"/>
    </location>
</feature>
<evidence type="ECO:0000259" key="4">
    <source>
        <dbReference type="Pfam" id="PF17936"/>
    </source>
</evidence>
<feature type="compositionally biased region" description="Basic and acidic residues" evidence="2">
    <location>
        <begin position="420"/>
        <end position="433"/>
    </location>
</feature>
<feature type="compositionally biased region" description="Polar residues" evidence="2">
    <location>
        <begin position="443"/>
        <end position="456"/>
    </location>
</feature>
<dbReference type="AlphaFoldDB" id="D2JDF9"/>
<gene>
    <name evidence="5" type="ORF">SAP043A_021</name>
</gene>
<name>D2JDF9_STAAU</name>
<keyword evidence="5" id="KW-0614">Plasmid</keyword>
<accession>D2JDF9</accession>
<dbReference type="InterPro" id="IPR005877">
    <property type="entry name" value="YSIRK_signal_dom"/>
</dbReference>
<sequence length="520" mass="58690">MKKNFQMKVINTYSIRKCNIGVASFIIGSFLFLGVNGNLAEANDERQEVDNGQQQKLNEADNERQEVDNGQQQKLNEANNERQEVDNGQQQKLNEANNERQEVDNGQQQKLNEANNERQEVDNGQQQKLNEANNERQEVDNGQQQKLNEANNERQEVDNGQQQKLNEANNERQEVDNGQQELLKKINESTNRESTVKRLLEDVYSKENARGILNKIKPEDYNLSSNELINKIIKAGIDYSEENNSKYKVFASVPKANITLKSEYNIGNSLVVRSDKVIKPEDYVNYPEGYHVQSYVSKGKEYPSLDDIVKKRVTGSYKITYRLLDSKDEPVYGEDGQAIVRSLNVYFYNPEPALDIIKEIEEDIDENNYQNGEEIKEGLEKIKNELERPTKIPDVPALIDEINNKKNQLENLDTTAPDAPKVKDTESGSKKITGEGSEPGNDITVTFPSGKTSQGKVGQDGQWEVDVPAGEELKPGDKVTAKETDPSGNESSLPNTGKTKGDFANVILFILGLVLLFKRK</sequence>
<geneLocation type="plasmid" evidence="5">
    <name>pWBG762</name>
</geneLocation>
<dbReference type="EMBL" id="GQ900475">
    <property type="protein sequence ID" value="ACZ66154.1"/>
    <property type="molecule type" value="Genomic_DNA"/>
</dbReference>